<sequence length="316" mass="36342">MHWDVIIIGAGPAGSACAWELQRKGKNVILLDKASFPRVKLCAGWITPYVFKLLELSPDDYPFGLLKFNRLIFHFKGRRFPLPTRQYSVRRYEFDRFLVERSRVKMIQHEVKKIERTDNGFVIDETYRSKYIIGAAGTHCPVYRTFFKTGTPRDEAKHIVTIEEEFEYKYRDSNCYLWFFENNLPGYAWYVPKANGYLNIGIGGGAAALKKRSQSIQEQWQQFINKLDKLNLVRGHTFSRRGYSYYLRSKEHTVYNDGAFLVGDAAGLATLDMGEGISAAIQSGLLAARAIIRGHPVSYTVDKIAKLSFFKLLFPF</sequence>
<dbReference type="AlphaFoldDB" id="A0A7V4TZH5"/>
<gene>
    <name evidence="1" type="ORF">ENK44_06130</name>
</gene>
<reference evidence="1" key="1">
    <citation type="journal article" date="2020" name="mSystems">
        <title>Genome- and Community-Level Interaction Insights into Carbon Utilization and Element Cycling Functions of Hydrothermarchaeota in Hydrothermal Sediment.</title>
        <authorList>
            <person name="Zhou Z."/>
            <person name="Liu Y."/>
            <person name="Xu W."/>
            <person name="Pan J."/>
            <person name="Luo Z.H."/>
            <person name="Li M."/>
        </authorList>
    </citation>
    <scope>NUCLEOTIDE SEQUENCE [LARGE SCALE GENOMIC DNA]</scope>
    <source>
        <strain evidence="1">HyVt-577</strain>
    </source>
</reference>
<accession>A0A7V4TZH5</accession>
<name>A0A7V4TZH5_CALAY</name>
<evidence type="ECO:0000313" key="1">
    <source>
        <dbReference type="EMBL" id="HGY55255.1"/>
    </source>
</evidence>
<organism evidence="1">
    <name type="scientific">Caldithrix abyssi</name>
    <dbReference type="NCBI Taxonomy" id="187145"/>
    <lineage>
        <taxon>Bacteria</taxon>
        <taxon>Pseudomonadati</taxon>
        <taxon>Calditrichota</taxon>
        <taxon>Calditrichia</taxon>
        <taxon>Calditrichales</taxon>
        <taxon>Calditrichaceae</taxon>
        <taxon>Caldithrix</taxon>
    </lineage>
</organism>
<protein>
    <submittedName>
        <fullName evidence="1">NAD(P)/FAD-dependent oxidoreductase</fullName>
    </submittedName>
</protein>
<dbReference type="InterPro" id="IPR036188">
    <property type="entry name" value="FAD/NAD-bd_sf"/>
</dbReference>
<dbReference type="Pfam" id="PF13738">
    <property type="entry name" value="Pyr_redox_3"/>
    <property type="match status" value="1"/>
</dbReference>
<dbReference type="Proteomes" id="UP000885779">
    <property type="component" value="Unassembled WGS sequence"/>
</dbReference>
<dbReference type="PANTHER" id="PTHR42685:SF22">
    <property type="entry name" value="CONDITIONED MEDIUM FACTOR RECEPTOR 1"/>
    <property type="match status" value="1"/>
</dbReference>
<dbReference type="InterPro" id="IPR011777">
    <property type="entry name" value="Geranylgeranyl_Rdtase_fam"/>
</dbReference>
<dbReference type="PANTHER" id="PTHR42685">
    <property type="entry name" value="GERANYLGERANYL DIPHOSPHATE REDUCTASE"/>
    <property type="match status" value="1"/>
</dbReference>
<dbReference type="EMBL" id="DRQG01000058">
    <property type="protein sequence ID" value="HGY55255.1"/>
    <property type="molecule type" value="Genomic_DNA"/>
</dbReference>
<dbReference type="SUPFAM" id="SSF51905">
    <property type="entry name" value="FAD/NAD(P)-binding domain"/>
    <property type="match status" value="1"/>
</dbReference>
<dbReference type="InterPro" id="IPR050407">
    <property type="entry name" value="Geranylgeranyl_reductase"/>
</dbReference>
<proteinExistence type="predicted"/>
<dbReference type="NCBIfam" id="TIGR02032">
    <property type="entry name" value="GG-red-SF"/>
    <property type="match status" value="1"/>
</dbReference>
<dbReference type="Gene3D" id="3.50.50.60">
    <property type="entry name" value="FAD/NAD(P)-binding domain"/>
    <property type="match status" value="1"/>
</dbReference>
<comment type="caution">
    <text evidence="1">The sequence shown here is derived from an EMBL/GenBank/DDBJ whole genome shotgun (WGS) entry which is preliminary data.</text>
</comment>
<dbReference type="PRINTS" id="PR00420">
    <property type="entry name" value="RNGMNOXGNASE"/>
</dbReference>
<dbReference type="GO" id="GO:0016628">
    <property type="term" value="F:oxidoreductase activity, acting on the CH-CH group of donors, NAD or NADP as acceptor"/>
    <property type="evidence" value="ECO:0007669"/>
    <property type="project" value="InterPro"/>
</dbReference>